<organism evidence="2 3">
    <name type="scientific">Pseudomonas amygdali pv. tabaci</name>
    <name type="common">Pseudomonas syringae pv. tabaci</name>
    <dbReference type="NCBI Taxonomy" id="322"/>
    <lineage>
        <taxon>Bacteria</taxon>
        <taxon>Pseudomonadati</taxon>
        <taxon>Pseudomonadota</taxon>
        <taxon>Gammaproteobacteria</taxon>
        <taxon>Pseudomonadales</taxon>
        <taxon>Pseudomonadaceae</taxon>
        <taxon>Pseudomonas</taxon>
        <taxon>Pseudomonas amygdali</taxon>
    </lineage>
</organism>
<evidence type="ECO:0000313" key="2">
    <source>
        <dbReference type="EMBL" id="RML74939.1"/>
    </source>
</evidence>
<proteinExistence type="predicted"/>
<comment type="caution">
    <text evidence="2">The sequence shown here is derived from an EMBL/GenBank/DDBJ whole genome shotgun (WGS) entry which is preliminary data.</text>
</comment>
<accession>A0AAX1VMM9</accession>
<dbReference type="EMBL" id="RBNX01000244">
    <property type="protein sequence ID" value="RML74939.1"/>
    <property type="molecule type" value="Genomic_DNA"/>
</dbReference>
<protein>
    <submittedName>
        <fullName evidence="2">Uncharacterized protein</fullName>
    </submittedName>
</protein>
<gene>
    <name evidence="2" type="ORF">ALQ89_04898</name>
</gene>
<evidence type="ECO:0000313" key="3">
    <source>
        <dbReference type="Proteomes" id="UP000280350"/>
    </source>
</evidence>
<sequence length="81" mass="8844">MVGCKLYNVVKFKNLLRRMGSWRSEEREMADGRTGCGTLAVYAGSLMIRSDLLAELDTEPGTVDTVRGSLSSTQGDRDSAL</sequence>
<reference evidence="2 3" key="1">
    <citation type="submission" date="2018-08" db="EMBL/GenBank/DDBJ databases">
        <title>Recombination of ecologically and evolutionarily significant loci maintains genetic cohesion in the Pseudomonas syringae species complex.</title>
        <authorList>
            <person name="Dillon M."/>
            <person name="Thakur S."/>
            <person name="Almeida R.N.D."/>
            <person name="Weir B.S."/>
            <person name="Guttman D.S."/>
        </authorList>
    </citation>
    <scope>NUCLEOTIDE SEQUENCE [LARGE SCALE GENOMIC DNA]</scope>
    <source>
        <strain evidence="2 3">ICMP 2851</strain>
    </source>
</reference>
<dbReference type="AlphaFoldDB" id="A0AAX1VMM9"/>
<evidence type="ECO:0000256" key="1">
    <source>
        <dbReference type="SAM" id="MobiDB-lite"/>
    </source>
</evidence>
<feature type="region of interest" description="Disordered" evidence="1">
    <location>
        <begin position="62"/>
        <end position="81"/>
    </location>
</feature>
<dbReference type="Proteomes" id="UP000280350">
    <property type="component" value="Unassembled WGS sequence"/>
</dbReference>
<name>A0AAX1VMM9_PSEAJ</name>